<dbReference type="Proteomes" id="UP000694920">
    <property type="component" value="Unplaced"/>
</dbReference>
<protein>
    <recommendedName>
        <fullName evidence="11">Probable glycerol kinase</fullName>
        <ecNumber evidence="3">2.7.1.30</ecNumber>
    </recommendedName>
    <alternativeName>
        <fullName evidence="9">ATP:glycerol 3-phosphotransferase</fullName>
    </alternativeName>
</protein>
<evidence type="ECO:0000256" key="1">
    <source>
        <dbReference type="ARBA" id="ARBA00005190"/>
    </source>
</evidence>
<evidence type="ECO:0000256" key="3">
    <source>
        <dbReference type="ARBA" id="ARBA00012099"/>
    </source>
</evidence>
<dbReference type="PIRSF" id="PIRSF000538">
    <property type="entry name" value="GlpK"/>
    <property type="match status" value="1"/>
</dbReference>
<evidence type="ECO:0000256" key="11">
    <source>
        <dbReference type="ARBA" id="ARBA00071571"/>
    </source>
</evidence>
<evidence type="ECO:0000313" key="16">
    <source>
        <dbReference type="RefSeq" id="XP_015598250.1"/>
    </source>
</evidence>
<dbReference type="Pfam" id="PF02782">
    <property type="entry name" value="FGGY_C"/>
    <property type="match status" value="1"/>
</dbReference>
<keyword evidence="8" id="KW-0067">ATP-binding</keyword>
<dbReference type="GO" id="GO:0006071">
    <property type="term" value="P:glycerol metabolic process"/>
    <property type="evidence" value="ECO:0007669"/>
    <property type="project" value="UniProtKB-KW"/>
</dbReference>
<name>A0AAJ7C0F1_CEPCN</name>
<evidence type="ECO:0000259" key="14">
    <source>
        <dbReference type="Pfam" id="PF02782"/>
    </source>
</evidence>
<dbReference type="EC" id="2.7.1.30" evidence="3"/>
<dbReference type="CTD" id="43913"/>
<organism evidence="15 16">
    <name type="scientific">Cephus cinctus</name>
    <name type="common">Wheat stem sawfly</name>
    <dbReference type="NCBI Taxonomy" id="211228"/>
    <lineage>
        <taxon>Eukaryota</taxon>
        <taxon>Metazoa</taxon>
        <taxon>Ecdysozoa</taxon>
        <taxon>Arthropoda</taxon>
        <taxon>Hexapoda</taxon>
        <taxon>Insecta</taxon>
        <taxon>Pterygota</taxon>
        <taxon>Neoptera</taxon>
        <taxon>Endopterygota</taxon>
        <taxon>Hymenoptera</taxon>
        <taxon>Cephoidea</taxon>
        <taxon>Cephidae</taxon>
        <taxon>Cephus</taxon>
    </lineage>
</organism>
<dbReference type="Gene3D" id="3.30.420.40">
    <property type="match status" value="2"/>
</dbReference>
<evidence type="ECO:0000256" key="5">
    <source>
        <dbReference type="ARBA" id="ARBA00022741"/>
    </source>
</evidence>
<reference evidence="16" key="1">
    <citation type="submission" date="2025-08" db="UniProtKB">
        <authorList>
            <consortium name="RefSeq"/>
        </authorList>
    </citation>
    <scope>IDENTIFICATION</scope>
</reference>
<dbReference type="PROSITE" id="PS00445">
    <property type="entry name" value="FGGY_KINASES_2"/>
    <property type="match status" value="1"/>
</dbReference>
<evidence type="ECO:0000259" key="13">
    <source>
        <dbReference type="Pfam" id="PF00370"/>
    </source>
</evidence>
<dbReference type="PANTHER" id="PTHR10196">
    <property type="entry name" value="SUGAR KINASE"/>
    <property type="match status" value="1"/>
</dbReference>
<comment type="catalytic activity">
    <reaction evidence="10">
        <text>glycerol + ATP = sn-glycerol 3-phosphate + ADP + H(+)</text>
        <dbReference type="Rhea" id="RHEA:21644"/>
        <dbReference type="ChEBI" id="CHEBI:15378"/>
        <dbReference type="ChEBI" id="CHEBI:17754"/>
        <dbReference type="ChEBI" id="CHEBI:30616"/>
        <dbReference type="ChEBI" id="CHEBI:57597"/>
        <dbReference type="ChEBI" id="CHEBI:456216"/>
        <dbReference type="EC" id="2.7.1.30"/>
    </reaction>
</comment>
<dbReference type="PROSITE" id="PS00933">
    <property type="entry name" value="FGGY_KINASES_1"/>
    <property type="match status" value="1"/>
</dbReference>
<dbReference type="InterPro" id="IPR005999">
    <property type="entry name" value="Glycerol_kin"/>
</dbReference>
<dbReference type="GO" id="GO:0005524">
    <property type="term" value="F:ATP binding"/>
    <property type="evidence" value="ECO:0007669"/>
    <property type="project" value="UniProtKB-KW"/>
</dbReference>
<dbReference type="GeneID" id="107269183"/>
<dbReference type="KEGG" id="ccin:107269183"/>
<dbReference type="GO" id="GO:0004370">
    <property type="term" value="F:glycerol kinase activity"/>
    <property type="evidence" value="ECO:0007669"/>
    <property type="project" value="UniProtKB-EC"/>
</dbReference>
<evidence type="ECO:0000256" key="8">
    <source>
        <dbReference type="ARBA" id="ARBA00022840"/>
    </source>
</evidence>
<dbReference type="GO" id="GO:0005739">
    <property type="term" value="C:mitochondrion"/>
    <property type="evidence" value="ECO:0007669"/>
    <property type="project" value="TreeGrafter"/>
</dbReference>
<dbReference type="RefSeq" id="XP_015598250.1">
    <property type="nucleotide sequence ID" value="XM_015742764.2"/>
</dbReference>
<dbReference type="InterPro" id="IPR042018">
    <property type="entry name" value="GK1-3_metazoan-type"/>
</dbReference>
<evidence type="ECO:0000256" key="12">
    <source>
        <dbReference type="RuleBase" id="RU003733"/>
    </source>
</evidence>
<dbReference type="NCBIfam" id="TIGR01311">
    <property type="entry name" value="glycerol_kin"/>
    <property type="match status" value="1"/>
</dbReference>
<dbReference type="NCBIfam" id="NF000756">
    <property type="entry name" value="PRK00047.1"/>
    <property type="match status" value="1"/>
</dbReference>
<evidence type="ECO:0000256" key="6">
    <source>
        <dbReference type="ARBA" id="ARBA00022777"/>
    </source>
</evidence>
<evidence type="ECO:0000256" key="7">
    <source>
        <dbReference type="ARBA" id="ARBA00022798"/>
    </source>
</evidence>
<dbReference type="AlphaFoldDB" id="A0AAJ7C0F1"/>
<dbReference type="InterPro" id="IPR000577">
    <property type="entry name" value="Carb_kinase_FGGY"/>
</dbReference>
<dbReference type="InterPro" id="IPR018485">
    <property type="entry name" value="FGGY_C"/>
</dbReference>
<dbReference type="GO" id="GO:0006641">
    <property type="term" value="P:triglyceride metabolic process"/>
    <property type="evidence" value="ECO:0007669"/>
    <property type="project" value="TreeGrafter"/>
</dbReference>
<keyword evidence="6 12" id="KW-0418">Kinase</keyword>
<dbReference type="InterPro" id="IPR018484">
    <property type="entry name" value="FGGY_N"/>
</dbReference>
<feature type="domain" description="Carbohydrate kinase FGGY C-terminal" evidence="14">
    <location>
        <begin position="276"/>
        <end position="465"/>
    </location>
</feature>
<accession>A0AAJ7C0F1</accession>
<sequence>MPENVDRPGLLVGAIDEGTSSARFLVFNVFRREVVAAHQIEIKQKYPQEGWVEQDPKEILEAVIECINKTLEKLKALGFDKSDIKAIGITNQRETTLVWDKSTGEPLHNAIVWLDMRTTTTLEDILDSIPNKTRNKNYLKPLCGLPLSPYFSALKIRWLIDNVPKVKQAVDAGRCAFGTVDTWLIWNLTRGKLHVTDVSNASRTMLMNIETLKWDPLLCRFFGVSQDMLPEIRSSSEMYAEISNPSVLAGIPIAGCIGDQQGALLGQLCLKAGQAKATYGTGCFLLYNTGHRKVDSSQGLITTVGYKIGTSPAVYALEGSVAVAGAALSWLRDNIQLMSNITQTQDLAERVRCSGDVYFVPAFSGLYAPYWQQDARGVICGITEDTQQYHIIRAALEAVCFQTRDILEAMVKDSGTKLMTLQVDGGMTVNNLLMQLQADLTGIAVVRPNMVETTALGAAILAGIGASLIDINEITADQITTFTPQIGEDERDLRYSKWKMAVERSMKWDCSTSLVDDN</sequence>
<dbReference type="GO" id="GO:0046167">
    <property type="term" value="P:glycerol-3-phosphate biosynthetic process"/>
    <property type="evidence" value="ECO:0007669"/>
    <property type="project" value="TreeGrafter"/>
</dbReference>
<comment type="similarity">
    <text evidence="2 12">Belongs to the FGGY kinase family.</text>
</comment>
<evidence type="ECO:0000256" key="9">
    <source>
        <dbReference type="ARBA" id="ARBA00043149"/>
    </source>
</evidence>
<dbReference type="FunFam" id="3.30.420.40:FF:000177">
    <property type="entry name" value="Glycerol kinase"/>
    <property type="match status" value="1"/>
</dbReference>
<keyword evidence="4 12" id="KW-0808">Transferase</keyword>
<dbReference type="FunFam" id="3.30.420.40:FF:000108">
    <property type="entry name" value="Glycerol kinase, glycosomal"/>
    <property type="match status" value="1"/>
</dbReference>
<evidence type="ECO:0000256" key="2">
    <source>
        <dbReference type="ARBA" id="ARBA00009156"/>
    </source>
</evidence>
<evidence type="ECO:0000256" key="10">
    <source>
        <dbReference type="ARBA" id="ARBA00052101"/>
    </source>
</evidence>
<evidence type="ECO:0000256" key="4">
    <source>
        <dbReference type="ARBA" id="ARBA00022679"/>
    </source>
</evidence>
<dbReference type="InterPro" id="IPR043129">
    <property type="entry name" value="ATPase_NBD"/>
</dbReference>
<dbReference type="InterPro" id="IPR018483">
    <property type="entry name" value="Carb_kinase_FGGY_CS"/>
</dbReference>
<comment type="pathway">
    <text evidence="1">Polyol metabolism; glycerol degradation via glycerol kinase pathway; sn-glycerol 3-phosphate from glycerol: step 1/1.</text>
</comment>
<feature type="domain" description="Carbohydrate kinase FGGY N-terminal" evidence="13">
    <location>
        <begin position="12"/>
        <end position="266"/>
    </location>
</feature>
<dbReference type="CDD" id="cd07792">
    <property type="entry name" value="ASKHA_NBD_FGGY_GK1-3-like"/>
    <property type="match status" value="1"/>
</dbReference>
<dbReference type="PANTHER" id="PTHR10196:SF82">
    <property type="entry name" value="GLYCEROL KINASE"/>
    <property type="match status" value="1"/>
</dbReference>
<keyword evidence="15" id="KW-1185">Reference proteome</keyword>
<evidence type="ECO:0000313" key="15">
    <source>
        <dbReference type="Proteomes" id="UP000694920"/>
    </source>
</evidence>
<dbReference type="Pfam" id="PF00370">
    <property type="entry name" value="FGGY_N"/>
    <property type="match status" value="1"/>
</dbReference>
<keyword evidence="5" id="KW-0547">Nucleotide-binding</keyword>
<dbReference type="SUPFAM" id="SSF53067">
    <property type="entry name" value="Actin-like ATPase domain"/>
    <property type="match status" value="2"/>
</dbReference>
<proteinExistence type="inferred from homology"/>
<gene>
    <name evidence="16" type="primary">LOC107269183</name>
</gene>
<keyword evidence="7" id="KW-0319">Glycerol metabolism</keyword>